<dbReference type="RefSeq" id="WP_140003282.1">
    <property type="nucleotide sequence ID" value="NZ_CP040946.1"/>
</dbReference>
<evidence type="ECO:0000313" key="2">
    <source>
        <dbReference type="Proteomes" id="UP000311008"/>
    </source>
</evidence>
<accession>A0A5B8CRM2</accession>
<protein>
    <submittedName>
        <fullName evidence="1">TIGR02450 family Trp-rich protein</fullName>
    </submittedName>
</protein>
<dbReference type="AlphaFoldDB" id="A0A5B8CRM2"/>
<proteinExistence type="predicted"/>
<dbReference type="OrthoDB" id="5592973at2"/>
<dbReference type="Pfam" id="PF09493">
    <property type="entry name" value="DUF2389"/>
    <property type="match status" value="1"/>
</dbReference>
<dbReference type="NCBIfam" id="TIGR02450">
    <property type="entry name" value="TIGR02450 family Trp-rich protein"/>
    <property type="match status" value="1"/>
</dbReference>
<organism evidence="1 2">
    <name type="scientific">Methylophilus medardicus</name>
    <dbReference type="NCBI Taxonomy" id="2588534"/>
    <lineage>
        <taxon>Bacteria</taxon>
        <taxon>Pseudomonadati</taxon>
        <taxon>Pseudomonadota</taxon>
        <taxon>Betaproteobacteria</taxon>
        <taxon>Nitrosomonadales</taxon>
        <taxon>Methylophilaceae</taxon>
        <taxon>Methylophilus</taxon>
    </lineage>
</organism>
<name>A0A5B8CRM2_9PROT</name>
<gene>
    <name evidence="1" type="ORF">FIU01_04995</name>
</gene>
<dbReference type="EMBL" id="CP040946">
    <property type="protein sequence ID" value="QDC43941.1"/>
    <property type="molecule type" value="Genomic_DNA"/>
</dbReference>
<sequence>MQAKPFKLNPKKLLHSKWTAVNPENKEKHCMVISLVILDVESKVVEAVELEAVMTGRKQLMPWRELQKCDVWKQGWQL</sequence>
<dbReference type="KEGG" id="mmec:FIU01_04995"/>
<dbReference type="InterPro" id="IPR012663">
    <property type="entry name" value="CHP02450_Tryp"/>
</dbReference>
<reference evidence="2" key="1">
    <citation type="journal article" date="2019" name="ISME J.">
        <title>Evolution in action: habitat transition from sediment to the pelagial leads to genome streamlining in Methylophilaceae.</title>
        <authorList>
            <person name="Salcher M."/>
            <person name="Schaefle D."/>
            <person name="Kaspar M."/>
            <person name="Neuenschwander S.M."/>
            <person name="Ghai R."/>
        </authorList>
    </citation>
    <scope>NUCLEOTIDE SEQUENCE [LARGE SCALE GENOMIC DNA]</scope>
    <source>
        <strain evidence="2">MMS-M-51</strain>
    </source>
</reference>
<dbReference type="Proteomes" id="UP000311008">
    <property type="component" value="Chromosome"/>
</dbReference>
<keyword evidence="2" id="KW-1185">Reference proteome</keyword>
<evidence type="ECO:0000313" key="1">
    <source>
        <dbReference type="EMBL" id="QDC43941.1"/>
    </source>
</evidence>